<organism evidence="6 7">
    <name type="scientific">Gemmata palustris</name>
    <dbReference type="NCBI Taxonomy" id="2822762"/>
    <lineage>
        <taxon>Bacteria</taxon>
        <taxon>Pseudomonadati</taxon>
        <taxon>Planctomycetota</taxon>
        <taxon>Planctomycetia</taxon>
        <taxon>Gemmatales</taxon>
        <taxon>Gemmataceae</taxon>
        <taxon>Gemmata</taxon>
    </lineage>
</organism>
<comment type="similarity">
    <text evidence="2">Belongs to the terpene cyclase/mutase family.</text>
</comment>
<feature type="domain" description="Squalene cyclase N-terminal" evidence="5">
    <location>
        <begin position="14"/>
        <end position="277"/>
    </location>
</feature>
<evidence type="ECO:0000259" key="4">
    <source>
        <dbReference type="Pfam" id="PF13243"/>
    </source>
</evidence>
<comment type="caution">
    <text evidence="6">The sequence shown here is derived from an EMBL/GenBank/DDBJ whole genome shotgun (WGS) entry which is preliminary data.</text>
</comment>
<keyword evidence="3" id="KW-0677">Repeat</keyword>
<dbReference type="InterPro" id="IPR008930">
    <property type="entry name" value="Terpenoid_cyclase/PrenylTrfase"/>
</dbReference>
<dbReference type="Gene3D" id="1.50.10.20">
    <property type="match status" value="2"/>
</dbReference>
<dbReference type="SUPFAM" id="SSF48239">
    <property type="entry name" value="Terpenoid cyclases/Protein prenyltransferases"/>
    <property type="match status" value="2"/>
</dbReference>
<gene>
    <name evidence="6" type="ORF">J8F10_04190</name>
</gene>
<dbReference type="InterPro" id="IPR018333">
    <property type="entry name" value="Squalene_cyclase"/>
</dbReference>
<protein>
    <submittedName>
        <fullName evidence="6">Squalene--hopene cyclase</fullName>
    </submittedName>
</protein>
<dbReference type="Proteomes" id="UP000676565">
    <property type="component" value="Unassembled WGS sequence"/>
</dbReference>
<accession>A0ABS5BL97</accession>
<evidence type="ECO:0000259" key="5">
    <source>
        <dbReference type="Pfam" id="PF13249"/>
    </source>
</evidence>
<keyword evidence="7" id="KW-1185">Reference proteome</keyword>
<sequence>MIPPDRLRAAYVTARDALLAERVPEGHWVGELSTSALSTATAVMALHLVNPFEHRARIDAGLKWLADHQNADGGWGDTVKSFSNISTTMLCRAAFKLAGEKEQGETIRRVEEFLTLRAGALPARRAAAIRHRYGKDHTFSVPILMTCALAKLVSWDKVPRLPFEAAYLPQSWYRFAKMPVVSYALPALIAIGQCIHHHRRSRNPIRNAVRRFVRNRTLNVLRRIQPTTGGYLEATPLTSFVVMALASMRRKRTDSEKQVIDEGVRFIVNSVRPDGSWPIDTNLATWVTTLSVNALVAVGDAASIPAPPKWEGGSLWDWLMGQQYRVRHPYTGADPGGWAWTDLPGGVPDCDDTPGAILALYHLGYSHYPTESVGWVIRLQNSDGGWPTFCRGWGTLPFDRSGADLTAHALRALAVWSKRFKDDPRGWIGKPESKYQFLIAHLGLTWKQYHATVSRGLAYLTKQQRPDGSWLPLWFGNQHAPDDTNPVYGTARVLAAYRDLELKDSPECRRGVEFLLSVQNADGGWGGAKDCPSSAEETALAVEVLLALAPGDAVQRGVAWLVDAVESGRFRDASPIGFYFAKLWYFEKLYPLIFTVAALGVACRVGQGEAPRAEGPPQPA</sequence>
<dbReference type="InterPro" id="IPR032697">
    <property type="entry name" value="SQ_cyclase_N"/>
</dbReference>
<evidence type="ECO:0000256" key="1">
    <source>
        <dbReference type="ARBA" id="ARBA00004999"/>
    </source>
</evidence>
<evidence type="ECO:0000256" key="3">
    <source>
        <dbReference type="ARBA" id="ARBA00022737"/>
    </source>
</evidence>
<dbReference type="InterPro" id="IPR032696">
    <property type="entry name" value="SQ_cyclase_C"/>
</dbReference>
<evidence type="ECO:0000256" key="2">
    <source>
        <dbReference type="ARBA" id="ARBA00009755"/>
    </source>
</evidence>
<dbReference type="RefSeq" id="WP_210652607.1">
    <property type="nucleotide sequence ID" value="NZ_JAGKQQ010000001.1"/>
</dbReference>
<evidence type="ECO:0000313" key="7">
    <source>
        <dbReference type="Proteomes" id="UP000676565"/>
    </source>
</evidence>
<dbReference type="PANTHER" id="PTHR11764">
    <property type="entry name" value="TERPENE CYCLASE/MUTASE FAMILY MEMBER"/>
    <property type="match status" value="1"/>
</dbReference>
<reference evidence="6 7" key="1">
    <citation type="submission" date="2021-04" db="EMBL/GenBank/DDBJ databases">
        <authorList>
            <person name="Ivanova A."/>
        </authorList>
    </citation>
    <scope>NUCLEOTIDE SEQUENCE [LARGE SCALE GENOMIC DNA]</scope>
    <source>
        <strain evidence="6 7">G18</strain>
    </source>
</reference>
<dbReference type="Pfam" id="PF13243">
    <property type="entry name" value="SQHop_cyclase_C"/>
    <property type="match status" value="1"/>
</dbReference>
<evidence type="ECO:0000313" key="6">
    <source>
        <dbReference type="EMBL" id="MBP3954482.1"/>
    </source>
</evidence>
<dbReference type="EMBL" id="JAGKQQ010000001">
    <property type="protein sequence ID" value="MBP3954482.1"/>
    <property type="molecule type" value="Genomic_DNA"/>
</dbReference>
<name>A0ABS5BL97_9BACT</name>
<dbReference type="PANTHER" id="PTHR11764:SF20">
    <property type="entry name" value="LANOSTEROL SYNTHASE"/>
    <property type="match status" value="1"/>
</dbReference>
<comment type="pathway">
    <text evidence="1">Secondary metabolite biosynthesis; hopanoid biosynthesis.</text>
</comment>
<proteinExistence type="inferred from homology"/>
<feature type="domain" description="Squalene cyclase C-terminal" evidence="4">
    <location>
        <begin position="446"/>
        <end position="600"/>
    </location>
</feature>
<dbReference type="Pfam" id="PF13249">
    <property type="entry name" value="SQHop_cyclase_N"/>
    <property type="match status" value="1"/>
</dbReference>